<dbReference type="Proteomes" id="UP000663864">
    <property type="component" value="Unassembled WGS sequence"/>
</dbReference>
<evidence type="ECO:0000259" key="3">
    <source>
        <dbReference type="PROSITE" id="PS50127"/>
    </source>
</evidence>
<sequence length="478" mass="56711">MKTSLVKDYLNDKQFYLFIYYLITYNYFNILSELNFNEKNIHYLINNINNELINDQIKQIINNIFWKIKEDNIKLDENLLEYLLKNYSWLLPSIGHHKPLLVMNYINNKNDTFIEYFKQLKICSLSVEFLNEILINEYFLKSIEELNQQIQYIINKTSNYLLIYHGLDYLIKISKYSNVQIWFSKTIIASNIWKYLLDIFNNPNISSFIQSPSILLTQLITLLTNLSIQSYLTEQHLEQDRPLRVDVIEFTFDNHILINDGQENKLITHKSIVENKDYPILLDRFVHANDVIHIVTQIDLISTSLPIPTTINNQTIIYDNDYQYYQDDIQQIESTTIQQLNTINNNNNNTNSNFWAKGTDSTHSQWKPDEIIQIQKFHEEHFIYLFDRFYSIFSNKLSEELLYDNLIEIINTSCLIPVLESYLRNDSILDISKQDENRMDIIKILITGPDSTPYSNGCFIFDLYFPNQYPTTPPSICL</sequence>
<evidence type="ECO:0000313" key="6">
    <source>
        <dbReference type="Proteomes" id="UP000663864"/>
    </source>
</evidence>
<dbReference type="AlphaFoldDB" id="A0A814D9N2"/>
<evidence type="ECO:0000256" key="1">
    <source>
        <dbReference type="ARBA" id="ARBA00022679"/>
    </source>
</evidence>
<keyword evidence="2" id="KW-0833">Ubl conjugation pathway</keyword>
<protein>
    <submittedName>
        <fullName evidence="5">Uncharacterized protein</fullName>
    </submittedName>
</protein>
<gene>
    <name evidence="5" type="ORF">ZHD862_LOCUS9961</name>
</gene>
<proteinExistence type="predicted"/>
<dbReference type="GO" id="GO:0016740">
    <property type="term" value="F:transferase activity"/>
    <property type="evidence" value="ECO:0007669"/>
    <property type="project" value="UniProtKB-KW"/>
</dbReference>
<evidence type="ECO:0000313" key="5">
    <source>
        <dbReference type="EMBL" id="CAF0950186.1"/>
    </source>
</evidence>
<evidence type="ECO:0000259" key="4">
    <source>
        <dbReference type="PROSITE" id="PS50908"/>
    </source>
</evidence>
<feature type="domain" description="UBC core" evidence="3">
    <location>
        <begin position="410"/>
        <end position="478"/>
    </location>
</feature>
<dbReference type="SUPFAM" id="SSF54495">
    <property type="entry name" value="UBC-like"/>
    <property type="match status" value="1"/>
</dbReference>
<dbReference type="PANTHER" id="PTHR46116:SF39">
    <property type="entry name" value="BACULOVIRAL IAP REPEAT-CONTAINING PROTEIN 6"/>
    <property type="match status" value="1"/>
</dbReference>
<dbReference type="PROSITE" id="PS50127">
    <property type="entry name" value="UBC_2"/>
    <property type="match status" value="1"/>
</dbReference>
<dbReference type="Gene3D" id="3.10.110.10">
    <property type="entry name" value="Ubiquitin Conjugating Enzyme"/>
    <property type="match status" value="1"/>
</dbReference>
<comment type="caution">
    <text evidence="5">The sequence shown here is derived from an EMBL/GenBank/DDBJ whole genome shotgun (WGS) entry which is preliminary data.</text>
</comment>
<dbReference type="InterPro" id="IPR016135">
    <property type="entry name" value="UBQ-conjugating_enzyme/RWD"/>
</dbReference>
<dbReference type="PROSITE" id="PS50908">
    <property type="entry name" value="RWD"/>
    <property type="match status" value="1"/>
</dbReference>
<dbReference type="PANTHER" id="PTHR46116">
    <property type="entry name" value="(E3-INDEPENDENT) E2 UBIQUITIN-CONJUGATING ENZYME"/>
    <property type="match status" value="1"/>
</dbReference>
<dbReference type="EMBL" id="CAJNOT010000350">
    <property type="protein sequence ID" value="CAF0950186.1"/>
    <property type="molecule type" value="Genomic_DNA"/>
</dbReference>
<dbReference type="InterPro" id="IPR000608">
    <property type="entry name" value="UBC"/>
</dbReference>
<dbReference type="InterPro" id="IPR006575">
    <property type="entry name" value="RWD_dom"/>
</dbReference>
<evidence type="ECO:0000256" key="2">
    <source>
        <dbReference type="ARBA" id="ARBA00022786"/>
    </source>
</evidence>
<dbReference type="Pfam" id="PF00179">
    <property type="entry name" value="UQ_con"/>
    <property type="match status" value="1"/>
</dbReference>
<reference evidence="5" key="1">
    <citation type="submission" date="2021-02" db="EMBL/GenBank/DDBJ databases">
        <authorList>
            <person name="Nowell W R."/>
        </authorList>
    </citation>
    <scope>NUCLEOTIDE SEQUENCE</scope>
</reference>
<accession>A0A814D9N2</accession>
<organism evidence="5 6">
    <name type="scientific">Rotaria sordida</name>
    <dbReference type="NCBI Taxonomy" id="392033"/>
    <lineage>
        <taxon>Eukaryota</taxon>
        <taxon>Metazoa</taxon>
        <taxon>Spiralia</taxon>
        <taxon>Gnathifera</taxon>
        <taxon>Rotifera</taxon>
        <taxon>Eurotatoria</taxon>
        <taxon>Bdelloidea</taxon>
        <taxon>Philodinida</taxon>
        <taxon>Philodinidae</taxon>
        <taxon>Rotaria</taxon>
    </lineage>
</organism>
<name>A0A814D9N2_9BILA</name>
<feature type="domain" description="RWD" evidence="4">
    <location>
        <begin position="414"/>
        <end position="478"/>
    </location>
</feature>
<keyword evidence="1" id="KW-0808">Transferase</keyword>